<evidence type="ECO:0000256" key="7">
    <source>
        <dbReference type="ARBA" id="ARBA00022737"/>
    </source>
</evidence>
<evidence type="ECO:0000256" key="11">
    <source>
        <dbReference type="ARBA" id="ARBA00023180"/>
    </source>
</evidence>
<keyword evidence="3" id="KW-1003">Cell membrane</keyword>
<dbReference type="PANTHER" id="PTHR48054:SF82">
    <property type="entry name" value="LRR RECEPTOR-LIKE SERINE_THREONINE-PROTEIN KINASE FLS2"/>
    <property type="match status" value="1"/>
</dbReference>
<dbReference type="InterPro" id="IPR032675">
    <property type="entry name" value="LRR_dom_sf"/>
</dbReference>
<keyword evidence="11" id="KW-0325">Glycoprotein</keyword>
<evidence type="ECO:0000313" key="13">
    <source>
        <dbReference type="EnsemblPlants" id="EMT06155"/>
    </source>
</evidence>
<proteinExistence type="inferred from homology"/>
<evidence type="ECO:0000256" key="8">
    <source>
        <dbReference type="ARBA" id="ARBA00022989"/>
    </source>
</evidence>
<dbReference type="FunFam" id="3.80.10.10:FF:000470">
    <property type="entry name" value="LRR receptor-like serine/threonine-protein kinase RPK2"/>
    <property type="match status" value="1"/>
</dbReference>
<evidence type="ECO:0000256" key="12">
    <source>
        <dbReference type="SAM" id="MobiDB-lite"/>
    </source>
</evidence>
<evidence type="ECO:0000256" key="3">
    <source>
        <dbReference type="ARBA" id="ARBA00022475"/>
    </source>
</evidence>
<dbReference type="Pfam" id="PF00560">
    <property type="entry name" value="LRR_1"/>
    <property type="match status" value="4"/>
</dbReference>
<keyword evidence="5" id="KW-0812">Transmembrane</keyword>
<name>M8AWU1_AEGTA</name>
<protein>
    <submittedName>
        <fullName evidence="13">Tyrosine-sulfated glycopeptide receptor 1</fullName>
    </submittedName>
</protein>
<dbReference type="EnsemblPlants" id="EMT06155">
    <property type="protein sequence ID" value="EMT06155"/>
    <property type="gene ID" value="F775_25673"/>
</dbReference>
<dbReference type="PRINTS" id="PR00019">
    <property type="entry name" value="LEURICHRPT"/>
</dbReference>
<evidence type="ECO:0000256" key="1">
    <source>
        <dbReference type="ARBA" id="ARBA00004251"/>
    </source>
</evidence>
<keyword evidence="4" id="KW-0433">Leucine-rich repeat</keyword>
<dbReference type="AlphaFoldDB" id="M8AWU1"/>
<sequence>MGRNPRVSPPALYFAPSSSHTAASDDKASLSPSQRPWHGLAHLDRGASLTKREVALRCGGMAVARQHGGGAIGWVLGEHAGEVAGCRWQQRLLWPTGGRGQGRLGAQVAISTWVVGQWGCQRDGGGSRQWRPGRLASFRRARAPLDGWCELSLWACGLHEDGGAWLVVLEIEALWGSGGDNDQRDRGYLGGWTADCLDAPCPYIEGPDPMGRRPMPPPVVFVGSCRVAQSLRVNNSFAGAIPSLCAICPALAVLDVSLNAFGGPVPPGFGNCSRLRVLSAGRNNLTGELPDDLFDVTSLEQLALPSNRIQGRLDRLRIAKLINLVKLDLTYNALTGGLPESIGDLTMLEELRLGRNNLTGTIPPVIGNWTSLRYLDLRSNNFVGDLGAVDFSRLTDLTVLDLASNNLTGAMPPSIYSCTSMTALRVANNEISGQVPPEIGDMRELQFLSLTVNNFTNISGMFWNLQGCKDLATLLVSYNFYGEALPDAGWVGDHVSNVRLIVMEECGLTGQIPSWLSKLQGLNVLNLAGNRLTGPIPSWLGAMNRLYYVDLSGNQFAGEIPPSLMELPLLASEKAMAEFNPGPLPLVFTLTPNNGAAVRTGRAYYQMSGVSATLNLSDNSFSGAIPREVGQMKTLQVLDLSYNNLSGGIPPELSGVTQIEILDLRQNRLTGSIPPALTKLHFLSDFNVEHSYIGLPQKWMGHCSLFDKEIPGLCIH</sequence>
<dbReference type="InterPro" id="IPR003591">
    <property type="entry name" value="Leu-rich_rpt_typical-subtyp"/>
</dbReference>
<comment type="subcellular location">
    <subcellularLocation>
        <location evidence="1">Cell membrane</location>
        <topology evidence="1">Single-pass type I membrane protein</topology>
    </subcellularLocation>
</comment>
<keyword evidence="9" id="KW-0472">Membrane</keyword>
<evidence type="ECO:0000256" key="9">
    <source>
        <dbReference type="ARBA" id="ARBA00023136"/>
    </source>
</evidence>
<keyword evidence="7" id="KW-0677">Repeat</keyword>
<evidence type="ECO:0000256" key="5">
    <source>
        <dbReference type="ARBA" id="ARBA00022692"/>
    </source>
</evidence>
<keyword evidence="10" id="KW-0675">Receptor</keyword>
<accession>M8AWU1</accession>
<evidence type="ECO:0000256" key="2">
    <source>
        <dbReference type="ARBA" id="ARBA00009592"/>
    </source>
</evidence>
<dbReference type="InterPro" id="IPR052592">
    <property type="entry name" value="LRR-RLK"/>
</dbReference>
<dbReference type="SMART" id="SM00369">
    <property type="entry name" value="LRR_TYP"/>
    <property type="match status" value="7"/>
</dbReference>
<keyword evidence="6" id="KW-0732">Signal</keyword>
<dbReference type="Pfam" id="PF13855">
    <property type="entry name" value="LRR_8"/>
    <property type="match status" value="2"/>
</dbReference>
<evidence type="ECO:0000256" key="6">
    <source>
        <dbReference type="ARBA" id="ARBA00022729"/>
    </source>
</evidence>
<dbReference type="FunFam" id="3.80.10.10:FF:000213">
    <property type="entry name" value="Tyrosine-sulfated glycopeptide receptor 1"/>
    <property type="match status" value="1"/>
</dbReference>
<organism evidence="13">
    <name type="scientific">Aegilops tauschii</name>
    <name type="common">Tausch's goatgrass</name>
    <name type="synonym">Aegilops squarrosa</name>
    <dbReference type="NCBI Taxonomy" id="37682"/>
    <lineage>
        <taxon>Eukaryota</taxon>
        <taxon>Viridiplantae</taxon>
        <taxon>Streptophyta</taxon>
        <taxon>Embryophyta</taxon>
        <taxon>Tracheophyta</taxon>
        <taxon>Spermatophyta</taxon>
        <taxon>Magnoliopsida</taxon>
        <taxon>Liliopsida</taxon>
        <taxon>Poales</taxon>
        <taxon>Poaceae</taxon>
        <taxon>BOP clade</taxon>
        <taxon>Pooideae</taxon>
        <taxon>Triticodae</taxon>
        <taxon>Triticeae</taxon>
        <taxon>Triticinae</taxon>
        <taxon>Aegilops</taxon>
    </lineage>
</organism>
<evidence type="ECO:0000256" key="4">
    <source>
        <dbReference type="ARBA" id="ARBA00022614"/>
    </source>
</evidence>
<dbReference type="GO" id="GO:0051606">
    <property type="term" value="P:detection of stimulus"/>
    <property type="evidence" value="ECO:0007669"/>
    <property type="project" value="UniProtKB-ARBA"/>
</dbReference>
<keyword evidence="8" id="KW-1133">Transmembrane helix</keyword>
<dbReference type="ExpressionAtlas" id="M8AWU1">
    <property type="expression patterns" value="baseline"/>
</dbReference>
<evidence type="ECO:0000256" key="10">
    <source>
        <dbReference type="ARBA" id="ARBA00023170"/>
    </source>
</evidence>
<feature type="region of interest" description="Disordered" evidence="12">
    <location>
        <begin position="1"/>
        <end position="37"/>
    </location>
</feature>
<comment type="similarity">
    <text evidence="2">Belongs to the RLP family.</text>
</comment>
<dbReference type="SUPFAM" id="SSF52058">
    <property type="entry name" value="L domain-like"/>
    <property type="match status" value="2"/>
</dbReference>
<dbReference type="GO" id="GO:0005886">
    <property type="term" value="C:plasma membrane"/>
    <property type="evidence" value="ECO:0007669"/>
    <property type="project" value="UniProtKB-SubCell"/>
</dbReference>
<dbReference type="PANTHER" id="PTHR48054">
    <property type="entry name" value="RECEPTOR KINASE-LIKE PROTEIN XA21"/>
    <property type="match status" value="1"/>
</dbReference>
<dbReference type="Gene3D" id="3.80.10.10">
    <property type="entry name" value="Ribonuclease Inhibitor"/>
    <property type="match status" value="3"/>
</dbReference>
<reference evidence="13" key="1">
    <citation type="submission" date="2015-06" db="UniProtKB">
        <authorList>
            <consortium name="EnsemblPlants"/>
        </authorList>
    </citation>
    <scope>IDENTIFICATION</scope>
</reference>
<dbReference type="InterPro" id="IPR001611">
    <property type="entry name" value="Leu-rich_rpt"/>
</dbReference>